<dbReference type="Proteomes" id="UP000289946">
    <property type="component" value="Unassembled WGS sequence"/>
</dbReference>
<organism evidence="1 2">
    <name type="scientific">Bradyrhizobium zhanjiangense</name>
    <dbReference type="NCBI Taxonomy" id="1325107"/>
    <lineage>
        <taxon>Bacteria</taxon>
        <taxon>Pseudomonadati</taxon>
        <taxon>Pseudomonadota</taxon>
        <taxon>Alphaproteobacteria</taxon>
        <taxon>Hyphomicrobiales</taxon>
        <taxon>Nitrobacteraceae</taxon>
        <taxon>Bradyrhizobium</taxon>
    </lineage>
</organism>
<comment type="caution">
    <text evidence="1">The sequence shown here is derived from an EMBL/GenBank/DDBJ whole genome shotgun (WGS) entry which is preliminary data.</text>
</comment>
<name>A0ABY0DB36_9BRAD</name>
<protein>
    <recommendedName>
        <fullName evidence="3">Transposase</fullName>
    </recommendedName>
</protein>
<sequence>MARAYSLDLRERVGRKLPVSGGNLQGQRCQRTEVVTAVSRDWKRRSPPMGGHRPYVLSSEWDWLLKRLAQQPDIILRALLAARGIKVSYYALWHFFEHEGISFKKGLHPSWRTLTPVRLVLAEALDEPGGRKERVSAPALPLEPDLRCARKPLLGYSLKLEPRRSSWG</sequence>
<evidence type="ECO:0000313" key="1">
    <source>
        <dbReference type="EMBL" id="RXG86629.1"/>
    </source>
</evidence>
<dbReference type="RefSeq" id="WP_128942712.1">
    <property type="nucleotide sequence ID" value="NZ_RDRA01000034.1"/>
</dbReference>
<reference evidence="1 2" key="1">
    <citation type="submission" date="2018-10" db="EMBL/GenBank/DDBJ databases">
        <title>Bradyrhizobium sp. nov., isolated from effective nodules of peanut in China.</title>
        <authorList>
            <person name="Li Y."/>
        </authorList>
    </citation>
    <scope>NUCLEOTIDE SEQUENCE [LARGE SCALE GENOMIC DNA]</scope>
    <source>
        <strain evidence="1 2">CCBAU 51781</strain>
    </source>
</reference>
<gene>
    <name evidence="1" type="ORF">EAS62_37105</name>
</gene>
<proteinExistence type="predicted"/>
<evidence type="ECO:0000313" key="2">
    <source>
        <dbReference type="Proteomes" id="UP000289946"/>
    </source>
</evidence>
<dbReference type="EMBL" id="RDRA01000034">
    <property type="protein sequence ID" value="RXG86629.1"/>
    <property type="molecule type" value="Genomic_DNA"/>
</dbReference>
<keyword evidence="2" id="KW-1185">Reference proteome</keyword>
<accession>A0ABY0DB36</accession>
<evidence type="ECO:0008006" key="3">
    <source>
        <dbReference type="Google" id="ProtNLM"/>
    </source>
</evidence>